<dbReference type="EMBL" id="DF848187">
    <property type="protein sequence ID" value="GAT53132.1"/>
    <property type="molecule type" value="Genomic_DNA"/>
</dbReference>
<accession>A0ABQ0LPY3</accession>
<sequence length="275" mass="28929">MSGKPGLFQGRCLEHTTRSAPLHKIDQVPGQNLLAAPTRDVLGFSQPTTMSSPDPRSSDGAPTDLDKTKTEAGVSVEKEHGLLVVATTLLWTTLCEPNAAPNDALAHSNSSSWSRMRRISWAVGDRTASLSSSSSRSWHSKTSGGGDASGMTEGKEAEDWRRPLGKYGGRGYGSRANPSLSHDDDHSGMSTTKPSPSKSLTSMAPPDHGGRNHSPAQAAPNCHHPHSPRAFLHAVGGGKEAEAIIFGGPNLTCGFAVGAAKTLHLALQAHDEHIL</sequence>
<feature type="compositionally biased region" description="Basic and acidic residues" evidence="1">
    <location>
        <begin position="64"/>
        <end position="73"/>
    </location>
</feature>
<protein>
    <submittedName>
        <fullName evidence="2">Uncharacterized protein</fullName>
    </submittedName>
</protein>
<keyword evidence="3" id="KW-1185">Reference proteome</keyword>
<dbReference type="Proteomes" id="UP000815677">
    <property type="component" value="Unassembled WGS sequence"/>
</dbReference>
<feature type="compositionally biased region" description="Low complexity" evidence="1">
    <location>
        <begin position="190"/>
        <end position="202"/>
    </location>
</feature>
<evidence type="ECO:0000313" key="3">
    <source>
        <dbReference type="Proteomes" id="UP000815677"/>
    </source>
</evidence>
<feature type="compositionally biased region" description="Polar residues" evidence="1">
    <location>
        <begin position="45"/>
        <end position="55"/>
    </location>
</feature>
<evidence type="ECO:0000313" key="2">
    <source>
        <dbReference type="EMBL" id="GAT53132.1"/>
    </source>
</evidence>
<gene>
    <name evidence="2" type="ORF">MCHLO_10125</name>
</gene>
<feature type="region of interest" description="Disordered" evidence="1">
    <location>
        <begin position="128"/>
        <end position="225"/>
    </location>
</feature>
<feature type="region of interest" description="Disordered" evidence="1">
    <location>
        <begin position="43"/>
        <end position="73"/>
    </location>
</feature>
<evidence type="ECO:0000256" key="1">
    <source>
        <dbReference type="SAM" id="MobiDB-lite"/>
    </source>
</evidence>
<feature type="compositionally biased region" description="Basic and acidic residues" evidence="1">
    <location>
        <begin position="153"/>
        <end position="162"/>
    </location>
</feature>
<organism evidence="2 3">
    <name type="scientific">Mycena chlorophos</name>
    <name type="common">Agaric fungus</name>
    <name type="synonym">Agaricus chlorophos</name>
    <dbReference type="NCBI Taxonomy" id="658473"/>
    <lineage>
        <taxon>Eukaryota</taxon>
        <taxon>Fungi</taxon>
        <taxon>Dikarya</taxon>
        <taxon>Basidiomycota</taxon>
        <taxon>Agaricomycotina</taxon>
        <taxon>Agaricomycetes</taxon>
        <taxon>Agaricomycetidae</taxon>
        <taxon>Agaricales</taxon>
        <taxon>Marasmiineae</taxon>
        <taxon>Mycenaceae</taxon>
        <taxon>Mycena</taxon>
    </lineage>
</organism>
<name>A0ABQ0LPY3_MYCCL</name>
<reference evidence="2" key="1">
    <citation type="submission" date="2014-09" db="EMBL/GenBank/DDBJ databases">
        <title>Genome sequence of the luminous mushroom Mycena chlorophos for searching fungal bioluminescence genes.</title>
        <authorList>
            <person name="Tanaka Y."/>
            <person name="Kasuga D."/>
            <person name="Oba Y."/>
            <person name="Hase S."/>
            <person name="Sato K."/>
            <person name="Oba Y."/>
            <person name="Sakakibara Y."/>
        </authorList>
    </citation>
    <scope>NUCLEOTIDE SEQUENCE</scope>
</reference>
<feature type="compositionally biased region" description="Low complexity" evidence="1">
    <location>
        <begin position="129"/>
        <end position="142"/>
    </location>
</feature>
<proteinExistence type="predicted"/>